<dbReference type="GO" id="GO:0004806">
    <property type="term" value="F:triacylglycerol lipase activity"/>
    <property type="evidence" value="ECO:0007669"/>
    <property type="project" value="UniProtKB-UniRule"/>
</dbReference>
<sequence>MLYLKLALISGLFAAQTHALGPVLPINDSFYTPPCGFEAAKPGTILRNRPVPSPLSPSLDVAAAYQILYRTTDTFGNAIATVTTVLVPHNATNTNLLSYQVAEDAANPNCCPSYVFQQGSETGGPGGDVLALTEVEIIKSAVENNWYITIPDYLGPKAAFLANTLAGHAVLDGIRATLASSSFTGLAQDPLITMWGYSSGSFGSGFAAELQPTYAPELKIIGAVLGGPVASILSVLSAVNKSAYAGLIAVGIIGLGNEYPVVASLFEEQVLPEKKAKFDGVGSLCIGAVFAEFLFEDVFTYCKDPSIFNNTVVAEFIAANDLGQHTPRIPMLVYKAIDDEVSAVADCDKLVQSYCDSGASLEYRRIASSSHLDLYTSGAPMAIAWIKDRFNGVAVPQVCVQK</sequence>
<name>A0A2H4SBA8_CORMI</name>
<dbReference type="InterPro" id="IPR029058">
    <property type="entry name" value="AB_hydrolase_fold"/>
</dbReference>
<feature type="chain" id="PRO_5013989247" evidence="2">
    <location>
        <begin position="20"/>
        <end position="402"/>
    </location>
</feature>
<dbReference type="AlphaFoldDB" id="A0A2H4SBA8"/>
<evidence type="ECO:0000256" key="2">
    <source>
        <dbReference type="PIRNR" id="PIRNR029171"/>
    </source>
</evidence>
<reference evidence="3 4" key="1">
    <citation type="journal article" date="2017" name="BMC Genomics">
        <title>Chromosome level assembly and secondary metabolite potential of the parasitic fungus Cordyceps militaris.</title>
        <authorList>
            <person name="Kramer G.J."/>
            <person name="Nodwell J.R."/>
        </authorList>
    </citation>
    <scope>NUCLEOTIDE SEQUENCE [LARGE SCALE GENOMIC DNA]</scope>
    <source>
        <strain evidence="3 4">ATCC 34164</strain>
    </source>
</reference>
<dbReference type="Gene3D" id="1.10.260.130">
    <property type="match status" value="1"/>
</dbReference>
<dbReference type="GO" id="GO:0016042">
    <property type="term" value="P:lipid catabolic process"/>
    <property type="evidence" value="ECO:0007669"/>
    <property type="project" value="UniProtKB-UniRule"/>
</dbReference>
<dbReference type="Proteomes" id="UP000323067">
    <property type="component" value="Chromosome vi"/>
</dbReference>
<dbReference type="SMR" id="A0A2H4SBA8"/>
<evidence type="ECO:0000313" key="3">
    <source>
        <dbReference type="EMBL" id="ATY60363.1"/>
    </source>
</evidence>
<dbReference type="PIRSF" id="PIRSF029171">
    <property type="entry name" value="Esterase_LipA"/>
    <property type="match status" value="1"/>
</dbReference>
<dbReference type="PANTHER" id="PTHR34853:SF5">
    <property type="entry name" value="LIP-DOMAIN-CONTAINING PROTEIN-RELATED"/>
    <property type="match status" value="1"/>
</dbReference>
<dbReference type="EMBL" id="CP023323">
    <property type="protein sequence ID" value="ATY60363.1"/>
    <property type="molecule type" value="Genomic_DNA"/>
</dbReference>
<dbReference type="PANTHER" id="PTHR34853">
    <property type="match status" value="1"/>
</dbReference>
<evidence type="ECO:0000313" key="4">
    <source>
        <dbReference type="Proteomes" id="UP000323067"/>
    </source>
</evidence>
<evidence type="ECO:0000256" key="1">
    <source>
        <dbReference type="ARBA" id="ARBA00022801"/>
    </source>
</evidence>
<protein>
    <submittedName>
        <fullName evidence="3">Secretory lipase</fullName>
    </submittedName>
</protein>
<comment type="similarity">
    <text evidence="2">Belongs to the AB hydrolase superfamily. Lipase family.</text>
</comment>
<feature type="signal peptide" evidence="2">
    <location>
        <begin position="1"/>
        <end position="19"/>
    </location>
</feature>
<proteinExistence type="inferred from homology"/>
<keyword evidence="2" id="KW-0732">Signal</keyword>
<organism evidence="3 4">
    <name type="scientific">Cordyceps militaris</name>
    <name type="common">Caterpillar fungus</name>
    <name type="synonym">Clavaria militaris</name>
    <dbReference type="NCBI Taxonomy" id="73501"/>
    <lineage>
        <taxon>Eukaryota</taxon>
        <taxon>Fungi</taxon>
        <taxon>Dikarya</taxon>
        <taxon>Ascomycota</taxon>
        <taxon>Pezizomycotina</taxon>
        <taxon>Sordariomycetes</taxon>
        <taxon>Hypocreomycetidae</taxon>
        <taxon>Hypocreales</taxon>
        <taxon>Cordycipitaceae</taxon>
        <taxon>Cordyceps</taxon>
    </lineage>
</organism>
<dbReference type="VEuPathDB" id="FungiDB:A9K55_005433"/>
<accession>A0A2H4SBA8</accession>
<dbReference type="Gene3D" id="3.40.50.1820">
    <property type="entry name" value="alpha/beta hydrolase"/>
    <property type="match status" value="1"/>
</dbReference>
<gene>
    <name evidence="3" type="ORF">A9K55_005433</name>
</gene>
<dbReference type="InterPro" id="IPR005152">
    <property type="entry name" value="Lipase_secreted"/>
</dbReference>
<dbReference type="SUPFAM" id="SSF53474">
    <property type="entry name" value="alpha/beta-Hydrolases"/>
    <property type="match status" value="1"/>
</dbReference>
<dbReference type="VEuPathDB" id="FungiDB:CCM_03562"/>
<dbReference type="Pfam" id="PF03583">
    <property type="entry name" value="LIP"/>
    <property type="match status" value="1"/>
</dbReference>
<dbReference type="ESTHER" id="cormi-a0a2h4sba8">
    <property type="family name" value="Fungal-Bact_LIP"/>
</dbReference>
<keyword evidence="1" id="KW-0378">Hydrolase</keyword>